<organism evidence="2 3">
    <name type="scientific">Perkinsus olseni</name>
    <name type="common">Perkinsus atlanticus</name>
    <dbReference type="NCBI Taxonomy" id="32597"/>
    <lineage>
        <taxon>Eukaryota</taxon>
        <taxon>Sar</taxon>
        <taxon>Alveolata</taxon>
        <taxon>Perkinsozoa</taxon>
        <taxon>Perkinsea</taxon>
        <taxon>Perkinsida</taxon>
        <taxon>Perkinsidae</taxon>
        <taxon>Perkinsus</taxon>
    </lineage>
</organism>
<evidence type="ECO:0000313" key="3">
    <source>
        <dbReference type="Proteomes" id="UP000553632"/>
    </source>
</evidence>
<evidence type="ECO:0008006" key="4">
    <source>
        <dbReference type="Google" id="ProtNLM"/>
    </source>
</evidence>
<proteinExistence type="predicted"/>
<dbReference type="AlphaFoldDB" id="A0A7J6U3B7"/>
<dbReference type="Proteomes" id="UP000553632">
    <property type="component" value="Unassembled WGS sequence"/>
</dbReference>
<protein>
    <recommendedName>
        <fullName evidence="4">C2H2-type domain-containing protein</fullName>
    </recommendedName>
</protein>
<evidence type="ECO:0000313" key="2">
    <source>
        <dbReference type="EMBL" id="KAF4751290.1"/>
    </source>
</evidence>
<dbReference type="OMA" id="CKMTIRK"/>
<sequence length="150" mass="16901">MALLMFTQLLDCGLLLVLGLEVLPLGLYQGWDDDYGFYCKMTIRKSTDLEIVADVEISRGFNEAKCVNCYFEYGAWTETSERSHAEVHVASLLDSEDVSKPPDDPTSVCLAQLSEVLGIGSKCLWSGYPKNGRMIFKLCDTRFELLHFSR</sequence>
<dbReference type="EMBL" id="JABANO010006730">
    <property type="protein sequence ID" value="KAF4751290.1"/>
    <property type="molecule type" value="Genomic_DNA"/>
</dbReference>
<reference evidence="2 3" key="1">
    <citation type="submission" date="2020-04" db="EMBL/GenBank/DDBJ databases">
        <title>Perkinsus olseni comparative genomics.</title>
        <authorList>
            <person name="Bogema D.R."/>
        </authorList>
    </citation>
    <scope>NUCLEOTIDE SEQUENCE [LARGE SCALE GENOMIC DNA]</scope>
    <source>
        <strain evidence="2 3">ATCC PRA-207</strain>
    </source>
</reference>
<comment type="caution">
    <text evidence="2">The sequence shown here is derived from an EMBL/GenBank/DDBJ whole genome shotgun (WGS) entry which is preliminary data.</text>
</comment>
<evidence type="ECO:0000256" key="1">
    <source>
        <dbReference type="SAM" id="SignalP"/>
    </source>
</evidence>
<feature type="chain" id="PRO_5029854144" description="C2H2-type domain-containing protein" evidence="1">
    <location>
        <begin position="20"/>
        <end position="150"/>
    </location>
</feature>
<feature type="signal peptide" evidence="1">
    <location>
        <begin position="1"/>
        <end position="19"/>
    </location>
</feature>
<accession>A0A7J6U3B7</accession>
<keyword evidence="3" id="KW-1185">Reference proteome</keyword>
<name>A0A7J6U3B7_PEROL</name>
<gene>
    <name evidence="2" type="ORF">FOZ63_033518</name>
</gene>
<keyword evidence="1" id="KW-0732">Signal</keyword>